<dbReference type="PROSITE" id="PS50892">
    <property type="entry name" value="V_SNARE"/>
    <property type="match status" value="1"/>
</dbReference>
<dbReference type="GO" id="GO:0005737">
    <property type="term" value="C:cytoplasm"/>
    <property type="evidence" value="ECO:0007669"/>
    <property type="project" value="UniProtKB-SubCell"/>
</dbReference>
<dbReference type="Gene3D" id="2.130.10.10">
    <property type="entry name" value="YVTN repeat-like/Quinoprotein amine dehydrogenase"/>
    <property type="match status" value="3"/>
</dbReference>
<dbReference type="InterPro" id="IPR001680">
    <property type="entry name" value="WD40_rpt"/>
</dbReference>
<dbReference type="CDD" id="cd15873">
    <property type="entry name" value="R-SNARE_STXBP5_6"/>
    <property type="match status" value="1"/>
</dbReference>
<sequence>MAMFAKRIFQMATHHLPQHNVGDYLRSNELNLQISVHYGIPSTASILAIDPIQRLLAVGTLDGRIKVIGGDNIEALLVSPRQLPYKYLEFLQNHGYLVSITNDNDIQVWSLRNSSLACCLVWDSNITAFSIISSSLFMYVGDEYGSVSVLKYSVEDGQLLRMPYHISLASVAEGADLSLSNHQTVVGVLPQPFTYGNRLLIAYDNGLIILWDVIEARVLIVKGDKSLQSKDDSVEPLKISDEKEISSLCWASSDGSILAAGYIDGDILFWKISIVAPSKGQKNGLLNNVVRLQLSSSDKRLPIILLHWWENSKSHNVGDGQLLIYGGDEIGSEEVLTILRLEWSSGMEILKCVGRVDLTMSGSFADVILMPSAGTTGTNKNYALFVLTNPGLLKAFDCSSLFPIRSQQEKKLSLSDMDYPAELHIVDPSMTVAKLFQIPVDVDLSEALLEDTFFKKFSSTATSSGVRSWALTGGVSNHLTLRNANWIERVYIAGYHDGSVRMWDATHPVLSLLCVFESEVRGRNTTISSASITKIAFCFKTLRLVVGDECGLVRLYELMGNGVANFHYVDQTTQEVLELAHSQGPNCRAVIKLLGSPIQALEFTNSGAKLTIGYTGAQIAVLDMISLSLLFLTGSISGGSSPLVSVIPKAYEHYYSHMKSPKVLSENHTGELMFMLTKDAKIYAIDDRDGKVVSASTKQPHSKKESTAIAMYVIECDRTVSSLSNNQLQSSKDEDVRKDHVTDMRTKKSEHSEAFSSADISSLKKNHKDSFVLLCCKETLRTYASKSVVQGDRKSIRKVKFEKPCCWTATFNVNSEVSGLILLFQTGEIEIRSLPDLVVAMETSLMSILRWNFKPNMERTMSSVENGHITMVNGSEVAFLSLAAGKNDFRIPESLPSLHDEVLAAAAESAINFTLNQKKKEGSSSNLLGNIVLGFKGKKRSNNMDTALTSKSMFDNLERVLMRTSSPESPLPVPDKQEDVELNIDDIVIDEPTPLASTSSQVQNSKRDTKTERERLFDFESTDSKPRLRTREEIIATYRKAGDASSAAGQARNKLLERQEKLERISKRTEELSSGAEDFASLADELVKAMEARKWWHI</sequence>
<evidence type="ECO:0000256" key="4">
    <source>
        <dbReference type="ARBA" id="ARBA00022490"/>
    </source>
</evidence>
<protein>
    <recommendedName>
        <fullName evidence="6">V-SNARE coiled-coil homology domain-containing protein</fullName>
    </recommendedName>
</protein>
<dbReference type="PANTHER" id="PTHR10241">
    <property type="entry name" value="LETHAL 2 GIANT LARVAE PROTEIN"/>
    <property type="match status" value="1"/>
</dbReference>
<evidence type="ECO:0000256" key="2">
    <source>
        <dbReference type="ARBA" id="ARBA00008070"/>
    </source>
</evidence>
<name>A0AAV0EMQ2_9ASTE</name>
<keyword evidence="5" id="KW-0175">Coiled coil</keyword>
<dbReference type="EMBL" id="CAMAPF010000935">
    <property type="protein sequence ID" value="CAH9125140.1"/>
    <property type="molecule type" value="Genomic_DNA"/>
</dbReference>
<evidence type="ECO:0000313" key="7">
    <source>
        <dbReference type="EMBL" id="CAH9125140.1"/>
    </source>
</evidence>
<comment type="caution">
    <text evidence="7">The sequence shown here is derived from an EMBL/GenBank/DDBJ whole genome shotgun (WGS) entry which is preliminary data.</text>
</comment>
<dbReference type="SUPFAM" id="SSF58038">
    <property type="entry name" value="SNARE fusion complex"/>
    <property type="match status" value="1"/>
</dbReference>
<evidence type="ECO:0000256" key="1">
    <source>
        <dbReference type="ARBA" id="ARBA00004496"/>
    </source>
</evidence>
<dbReference type="Gene3D" id="1.20.5.110">
    <property type="match status" value="1"/>
</dbReference>
<organism evidence="7 8">
    <name type="scientific">Cuscuta epithymum</name>
    <dbReference type="NCBI Taxonomy" id="186058"/>
    <lineage>
        <taxon>Eukaryota</taxon>
        <taxon>Viridiplantae</taxon>
        <taxon>Streptophyta</taxon>
        <taxon>Embryophyta</taxon>
        <taxon>Tracheophyta</taxon>
        <taxon>Spermatophyta</taxon>
        <taxon>Magnoliopsida</taxon>
        <taxon>eudicotyledons</taxon>
        <taxon>Gunneridae</taxon>
        <taxon>Pentapetalae</taxon>
        <taxon>asterids</taxon>
        <taxon>lamiids</taxon>
        <taxon>Solanales</taxon>
        <taxon>Convolvulaceae</taxon>
        <taxon>Cuscuteae</taxon>
        <taxon>Cuscuta</taxon>
        <taxon>Cuscuta subgen. Cuscuta</taxon>
    </lineage>
</organism>
<dbReference type="GO" id="GO:0005886">
    <property type="term" value="C:plasma membrane"/>
    <property type="evidence" value="ECO:0007669"/>
    <property type="project" value="TreeGrafter"/>
</dbReference>
<comment type="subcellular location">
    <subcellularLocation>
        <location evidence="1">Cytoplasm</location>
    </subcellularLocation>
</comment>
<dbReference type="GO" id="GO:0019905">
    <property type="term" value="F:syntaxin binding"/>
    <property type="evidence" value="ECO:0007669"/>
    <property type="project" value="TreeGrafter"/>
</dbReference>
<comment type="similarity">
    <text evidence="2">Belongs to the WD repeat L(2)GL family.</text>
</comment>
<keyword evidence="3" id="KW-0268">Exocytosis</keyword>
<evidence type="ECO:0000256" key="5">
    <source>
        <dbReference type="PROSITE-ProRule" id="PRU00290"/>
    </source>
</evidence>
<keyword evidence="8" id="KW-1185">Reference proteome</keyword>
<evidence type="ECO:0000259" key="6">
    <source>
        <dbReference type="PROSITE" id="PS50892"/>
    </source>
</evidence>
<dbReference type="GO" id="GO:0045159">
    <property type="term" value="F:myosin II binding"/>
    <property type="evidence" value="ECO:0007669"/>
    <property type="project" value="TreeGrafter"/>
</dbReference>
<reference evidence="7" key="1">
    <citation type="submission" date="2022-07" db="EMBL/GenBank/DDBJ databases">
        <authorList>
            <person name="Macas J."/>
            <person name="Novak P."/>
            <person name="Neumann P."/>
        </authorList>
    </citation>
    <scope>NUCLEOTIDE SEQUENCE</scope>
</reference>
<dbReference type="Proteomes" id="UP001152523">
    <property type="component" value="Unassembled WGS sequence"/>
</dbReference>
<evidence type="ECO:0000313" key="8">
    <source>
        <dbReference type="Proteomes" id="UP001152523"/>
    </source>
</evidence>
<dbReference type="InterPro" id="IPR036322">
    <property type="entry name" value="WD40_repeat_dom_sf"/>
</dbReference>
<proteinExistence type="inferred from homology"/>
<dbReference type="AlphaFoldDB" id="A0AAV0EMQ2"/>
<accession>A0AAV0EMQ2</accession>
<dbReference type="SUPFAM" id="SSF50978">
    <property type="entry name" value="WD40 repeat-like"/>
    <property type="match status" value="2"/>
</dbReference>
<dbReference type="InterPro" id="IPR015943">
    <property type="entry name" value="WD40/YVTN_repeat-like_dom_sf"/>
</dbReference>
<feature type="domain" description="V-SNARE coiled-coil homology" evidence="6">
    <location>
        <begin position="1033"/>
        <end position="1097"/>
    </location>
</feature>
<dbReference type="GO" id="GO:0005096">
    <property type="term" value="F:GTPase activator activity"/>
    <property type="evidence" value="ECO:0007669"/>
    <property type="project" value="TreeGrafter"/>
</dbReference>
<dbReference type="GO" id="GO:0006893">
    <property type="term" value="P:Golgi to plasma membrane transport"/>
    <property type="evidence" value="ECO:0007669"/>
    <property type="project" value="TreeGrafter"/>
</dbReference>
<evidence type="ECO:0000256" key="3">
    <source>
        <dbReference type="ARBA" id="ARBA00022483"/>
    </source>
</evidence>
<keyword evidence="4" id="KW-0963">Cytoplasm</keyword>
<dbReference type="PANTHER" id="PTHR10241:SF25">
    <property type="entry name" value="TOMOSYN, ISOFORM C"/>
    <property type="match status" value="1"/>
</dbReference>
<gene>
    <name evidence="7" type="ORF">CEPIT_LOCUS26519</name>
</gene>
<dbReference type="GO" id="GO:0006887">
    <property type="term" value="P:exocytosis"/>
    <property type="evidence" value="ECO:0007669"/>
    <property type="project" value="UniProtKB-KW"/>
</dbReference>
<dbReference type="SMART" id="SM00320">
    <property type="entry name" value="WD40"/>
    <property type="match status" value="6"/>
</dbReference>
<dbReference type="InterPro" id="IPR042855">
    <property type="entry name" value="V_SNARE_CC"/>
</dbReference>